<proteinExistence type="predicted"/>
<organism evidence="1 2">
    <name type="scientific">Nephila pilipes</name>
    <name type="common">Giant wood spider</name>
    <name type="synonym">Nephila maculata</name>
    <dbReference type="NCBI Taxonomy" id="299642"/>
    <lineage>
        <taxon>Eukaryota</taxon>
        <taxon>Metazoa</taxon>
        <taxon>Ecdysozoa</taxon>
        <taxon>Arthropoda</taxon>
        <taxon>Chelicerata</taxon>
        <taxon>Arachnida</taxon>
        <taxon>Araneae</taxon>
        <taxon>Araneomorphae</taxon>
        <taxon>Entelegynae</taxon>
        <taxon>Araneoidea</taxon>
        <taxon>Nephilidae</taxon>
        <taxon>Nephila</taxon>
    </lineage>
</organism>
<dbReference type="Proteomes" id="UP000887013">
    <property type="component" value="Unassembled WGS sequence"/>
</dbReference>
<dbReference type="OrthoDB" id="6435874at2759"/>
<protein>
    <submittedName>
        <fullName evidence="1">Uncharacterized protein</fullName>
    </submittedName>
</protein>
<sequence>MAKTKFGAGTIPVIKAKKFAKALPWTKMAALKPKLVVPALKFKSIGAGVPLVKTKLAKAAMISPLTKKALAVGYMKLLKAKKLALMG</sequence>
<name>A0A8X6Q9U2_NEPPI</name>
<gene>
    <name evidence="1" type="ORF">NPIL_554071</name>
</gene>
<evidence type="ECO:0000313" key="1">
    <source>
        <dbReference type="EMBL" id="GFU13286.1"/>
    </source>
</evidence>
<accession>A0A8X6Q9U2</accession>
<comment type="caution">
    <text evidence="1">The sequence shown here is derived from an EMBL/GenBank/DDBJ whole genome shotgun (WGS) entry which is preliminary data.</text>
</comment>
<evidence type="ECO:0000313" key="2">
    <source>
        <dbReference type="Proteomes" id="UP000887013"/>
    </source>
</evidence>
<dbReference type="AlphaFoldDB" id="A0A8X6Q9U2"/>
<reference evidence="1" key="1">
    <citation type="submission" date="2020-08" db="EMBL/GenBank/DDBJ databases">
        <title>Multicomponent nature underlies the extraordinary mechanical properties of spider dragline silk.</title>
        <authorList>
            <person name="Kono N."/>
            <person name="Nakamura H."/>
            <person name="Mori M."/>
            <person name="Yoshida Y."/>
            <person name="Ohtoshi R."/>
            <person name="Malay A.D."/>
            <person name="Moran D.A.P."/>
            <person name="Tomita M."/>
            <person name="Numata K."/>
            <person name="Arakawa K."/>
        </authorList>
    </citation>
    <scope>NUCLEOTIDE SEQUENCE</scope>
</reference>
<dbReference type="EMBL" id="BMAW01078955">
    <property type="protein sequence ID" value="GFU13286.1"/>
    <property type="molecule type" value="Genomic_DNA"/>
</dbReference>
<keyword evidence="2" id="KW-1185">Reference proteome</keyword>